<dbReference type="eggNOG" id="COG0524">
    <property type="taxonomic scope" value="Bacteria"/>
</dbReference>
<dbReference type="PANTHER" id="PTHR10584:SF166">
    <property type="entry name" value="RIBOKINASE"/>
    <property type="match status" value="1"/>
</dbReference>
<name>A0A085U0D9_9RHOB</name>
<dbReference type="GO" id="GO:0016301">
    <property type="term" value="F:kinase activity"/>
    <property type="evidence" value="ECO:0007669"/>
    <property type="project" value="UniProtKB-KW"/>
</dbReference>
<dbReference type="STRING" id="1317124.DW2_03969"/>
<reference evidence="5" key="1">
    <citation type="submission" date="2013-04" db="EMBL/GenBank/DDBJ databases">
        <title>Thioclava sp. 13D2W-2 Genome Sequencing.</title>
        <authorList>
            <person name="Lai Q."/>
            <person name="Li G."/>
            <person name="Shao Z."/>
        </authorList>
    </citation>
    <scope>NUCLEOTIDE SEQUENCE [LARGE SCALE GENOMIC DNA]</scope>
    <source>
        <strain evidence="5">13D2W-2</strain>
    </source>
</reference>
<dbReference type="PANTHER" id="PTHR10584">
    <property type="entry name" value="SUGAR KINASE"/>
    <property type="match status" value="1"/>
</dbReference>
<keyword evidence="2 4" id="KW-0418">Kinase</keyword>
<dbReference type="InterPro" id="IPR002173">
    <property type="entry name" value="Carboh/pur_kinase_PfkB_CS"/>
</dbReference>
<evidence type="ECO:0000313" key="5">
    <source>
        <dbReference type="Proteomes" id="UP000028607"/>
    </source>
</evidence>
<feature type="domain" description="Carbohydrate kinase PfkB" evidence="3">
    <location>
        <begin position="7"/>
        <end position="295"/>
    </location>
</feature>
<gene>
    <name evidence="4" type="ORF">DW2_03969</name>
</gene>
<dbReference type="PROSITE" id="PS00584">
    <property type="entry name" value="PFKB_KINASES_2"/>
    <property type="match status" value="1"/>
</dbReference>
<dbReference type="AlphaFoldDB" id="A0A085U0D9"/>
<dbReference type="Pfam" id="PF00294">
    <property type="entry name" value="PfkB"/>
    <property type="match status" value="1"/>
</dbReference>
<keyword evidence="1" id="KW-0808">Transferase</keyword>
<keyword evidence="5" id="KW-1185">Reference proteome</keyword>
<sequence length="310" mass="32596">MTMTRPLATVGNVNVDFILGPLAPWPKPGSEVLCARDELRVGGAAGNVAQAWRGMGRPFQIAANAGSDKFGDWLCEEFGPLAARWPRTTGSTTVSVGLIHPNDERTFLTTAGHLPALDWPQVDAMLDWEALRGGIVMLCGSFLTDALCSDYEALFAKARRFGISVALDTGWPPEGWSDAVLARVRDWIAQSDIVLFNEAEATSFTGLADPLEAATALSSLQPEAGIAVVKIGPKGAIARAGDTTHRAAAPAVRVRDTIGAGDVFNAAFLVALADGRAVGEALGSAVGCASRAISTEPRQYLLQEAPEVQA</sequence>
<evidence type="ECO:0000256" key="1">
    <source>
        <dbReference type="ARBA" id="ARBA00022679"/>
    </source>
</evidence>
<dbReference type="OrthoDB" id="9813569at2"/>
<dbReference type="InterPro" id="IPR011611">
    <property type="entry name" value="PfkB_dom"/>
</dbReference>
<dbReference type="InterPro" id="IPR029056">
    <property type="entry name" value="Ribokinase-like"/>
</dbReference>
<dbReference type="SUPFAM" id="SSF53613">
    <property type="entry name" value="Ribokinase-like"/>
    <property type="match status" value="1"/>
</dbReference>
<proteinExistence type="predicted"/>
<dbReference type="EMBL" id="AQRC01000002">
    <property type="protein sequence ID" value="KFE36436.1"/>
    <property type="molecule type" value="Genomic_DNA"/>
</dbReference>
<dbReference type="PATRIC" id="fig|1317124.6.peg.805"/>
<organism evidence="4 5">
    <name type="scientific">Thioclava atlantica</name>
    <dbReference type="NCBI Taxonomy" id="1317124"/>
    <lineage>
        <taxon>Bacteria</taxon>
        <taxon>Pseudomonadati</taxon>
        <taxon>Pseudomonadota</taxon>
        <taxon>Alphaproteobacteria</taxon>
        <taxon>Rhodobacterales</taxon>
        <taxon>Paracoccaceae</taxon>
        <taxon>Thioclava</taxon>
    </lineage>
</organism>
<dbReference type="Gene3D" id="3.40.1190.20">
    <property type="match status" value="1"/>
</dbReference>
<comment type="caution">
    <text evidence="4">The sequence shown here is derived from an EMBL/GenBank/DDBJ whole genome shotgun (WGS) entry which is preliminary data.</text>
</comment>
<accession>A0A085U0D9</accession>
<dbReference type="GO" id="GO:0005829">
    <property type="term" value="C:cytosol"/>
    <property type="evidence" value="ECO:0007669"/>
    <property type="project" value="TreeGrafter"/>
</dbReference>
<protein>
    <submittedName>
        <fullName evidence="4">Sugar kinase</fullName>
    </submittedName>
</protein>
<evidence type="ECO:0000259" key="3">
    <source>
        <dbReference type="Pfam" id="PF00294"/>
    </source>
</evidence>
<dbReference type="Proteomes" id="UP000028607">
    <property type="component" value="Unassembled WGS sequence"/>
</dbReference>
<evidence type="ECO:0000256" key="2">
    <source>
        <dbReference type="ARBA" id="ARBA00022777"/>
    </source>
</evidence>
<reference evidence="4 5" key="2">
    <citation type="journal article" date="2015" name="Antonie Van Leeuwenhoek">
        <title>Thioclava indica sp. nov., isolated from surface seawater of the Indian Ocean.</title>
        <authorList>
            <person name="Liu Y."/>
            <person name="Lai Q."/>
            <person name="Du J."/>
            <person name="Xu H."/>
            <person name="Jiang L."/>
            <person name="Shao Z."/>
        </authorList>
    </citation>
    <scope>NUCLEOTIDE SEQUENCE [LARGE SCALE GENOMIC DNA]</scope>
    <source>
        <strain evidence="4 5">13D2W-2</strain>
    </source>
</reference>
<evidence type="ECO:0000313" key="4">
    <source>
        <dbReference type="EMBL" id="KFE36436.1"/>
    </source>
</evidence>